<comment type="caution">
    <text evidence="3">The sequence shown here is derived from an EMBL/GenBank/DDBJ whole genome shotgun (WGS) entry which is preliminary data.</text>
</comment>
<evidence type="ECO:0000259" key="2">
    <source>
        <dbReference type="Pfam" id="PF03195"/>
    </source>
</evidence>
<dbReference type="PANTHER" id="PTHR31529:SF23">
    <property type="entry name" value="LOB DOMAIN-CONTAINING PROTEIN 16"/>
    <property type="match status" value="1"/>
</dbReference>
<sequence length="126" mass="13994">MVCSTMLFRVYQGLRNKLQDASEDVTDLFSKIGISQEHVNPCHATFVISQEQLAIINWNLPVYTSSVCFCCWNTRCLIGASNVSMLLHHGLVVDRCEAVAIIAYEALAGIKDPVYGCVCAYFALQQ</sequence>
<evidence type="ECO:0000313" key="4">
    <source>
        <dbReference type="Proteomes" id="UP000245207"/>
    </source>
</evidence>
<evidence type="ECO:0000313" key="3">
    <source>
        <dbReference type="EMBL" id="PWA83450.1"/>
    </source>
</evidence>
<gene>
    <name evidence="3" type="ORF">CTI12_AA079410</name>
</gene>
<dbReference type="PANTHER" id="PTHR31529">
    <property type="entry name" value="LOB DOMAIN CONTAINING PROTEIN"/>
    <property type="match status" value="1"/>
</dbReference>
<dbReference type="InterPro" id="IPR004883">
    <property type="entry name" value="LOB"/>
</dbReference>
<dbReference type="GO" id="GO:0005634">
    <property type="term" value="C:nucleus"/>
    <property type="evidence" value="ECO:0007669"/>
    <property type="project" value="TreeGrafter"/>
</dbReference>
<dbReference type="Proteomes" id="UP000245207">
    <property type="component" value="Unassembled WGS sequence"/>
</dbReference>
<accession>A0A2U1PCJ7</accession>
<reference evidence="3 4" key="1">
    <citation type="journal article" date="2018" name="Mol. Plant">
        <title>The genome of Artemisia annua provides insight into the evolution of Asteraceae family and artemisinin biosynthesis.</title>
        <authorList>
            <person name="Shen Q."/>
            <person name="Zhang L."/>
            <person name="Liao Z."/>
            <person name="Wang S."/>
            <person name="Yan T."/>
            <person name="Shi P."/>
            <person name="Liu M."/>
            <person name="Fu X."/>
            <person name="Pan Q."/>
            <person name="Wang Y."/>
            <person name="Lv Z."/>
            <person name="Lu X."/>
            <person name="Zhang F."/>
            <person name="Jiang W."/>
            <person name="Ma Y."/>
            <person name="Chen M."/>
            <person name="Hao X."/>
            <person name="Li L."/>
            <person name="Tang Y."/>
            <person name="Lv G."/>
            <person name="Zhou Y."/>
            <person name="Sun X."/>
            <person name="Brodelius P.E."/>
            <person name="Rose J.K.C."/>
            <person name="Tang K."/>
        </authorList>
    </citation>
    <scope>NUCLEOTIDE SEQUENCE [LARGE SCALE GENOMIC DNA]</scope>
    <source>
        <strain evidence="4">cv. Huhao1</strain>
        <tissue evidence="3">Leaf</tissue>
    </source>
</reference>
<dbReference type="Pfam" id="PF03195">
    <property type="entry name" value="LOB"/>
    <property type="match status" value="1"/>
</dbReference>
<dbReference type="AlphaFoldDB" id="A0A2U1PCJ7"/>
<organism evidence="3 4">
    <name type="scientific">Artemisia annua</name>
    <name type="common">Sweet wormwood</name>
    <dbReference type="NCBI Taxonomy" id="35608"/>
    <lineage>
        <taxon>Eukaryota</taxon>
        <taxon>Viridiplantae</taxon>
        <taxon>Streptophyta</taxon>
        <taxon>Embryophyta</taxon>
        <taxon>Tracheophyta</taxon>
        <taxon>Spermatophyta</taxon>
        <taxon>Magnoliopsida</taxon>
        <taxon>eudicotyledons</taxon>
        <taxon>Gunneridae</taxon>
        <taxon>Pentapetalae</taxon>
        <taxon>asterids</taxon>
        <taxon>campanulids</taxon>
        <taxon>Asterales</taxon>
        <taxon>Asteraceae</taxon>
        <taxon>Asteroideae</taxon>
        <taxon>Anthemideae</taxon>
        <taxon>Artemisiinae</taxon>
        <taxon>Artemisia</taxon>
    </lineage>
</organism>
<protein>
    <submittedName>
        <fullName evidence="3">LOB domain-containing protein</fullName>
    </submittedName>
</protein>
<name>A0A2U1PCJ7_ARTAN</name>
<dbReference type="STRING" id="35608.A0A2U1PCJ7"/>
<proteinExistence type="inferred from homology"/>
<dbReference type="EMBL" id="PKPP01001348">
    <property type="protein sequence ID" value="PWA83450.1"/>
    <property type="molecule type" value="Genomic_DNA"/>
</dbReference>
<dbReference type="GO" id="GO:0045893">
    <property type="term" value="P:positive regulation of DNA-templated transcription"/>
    <property type="evidence" value="ECO:0007669"/>
    <property type="project" value="TreeGrafter"/>
</dbReference>
<evidence type="ECO:0000256" key="1">
    <source>
        <dbReference type="ARBA" id="ARBA00005474"/>
    </source>
</evidence>
<feature type="domain" description="LOB" evidence="2">
    <location>
        <begin position="76"/>
        <end position="126"/>
    </location>
</feature>
<dbReference type="GO" id="GO:0009755">
    <property type="term" value="P:hormone-mediated signaling pathway"/>
    <property type="evidence" value="ECO:0007669"/>
    <property type="project" value="TreeGrafter"/>
</dbReference>
<comment type="similarity">
    <text evidence="1">Belongs to the LOB domain-containing protein family.</text>
</comment>
<keyword evidence="4" id="KW-1185">Reference proteome</keyword>